<dbReference type="PIRSF" id="PIRSF000535">
    <property type="entry name" value="1PFK/6PFK/LacC"/>
    <property type="match status" value="1"/>
</dbReference>
<dbReference type="KEGG" id="kra:Krad_2158"/>
<dbReference type="RefSeq" id="WP_011981219.1">
    <property type="nucleotide sequence ID" value="NC_009664.2"/>
</dbReference>
<evidence type="ECO:0000256" key="2">
    <source>
        <dbReference type="ARBA" id="ARBA00022679"/>
    </source>
</evidence>
<sequence>MARVTVVTPNPAVDITYRVPRQRIGETVRVQDVLRRAGGKGLNVARVLRTLGVDVVAVHPLGGAAGQWITRELAAEGIPAHAVELADETRSTVTVVDDVEHPTVLAEAGPHVPPRAWAQLNERVAQSCEDGDVLVVSGSLPPRTTPAYVTDLIGAGRRAGARVIVDVSGAGLLAAAAAGADLLKPNAEEALAATGAADLPAAVAQLLRAGARGVVVSRGSAGLIAVGPDGQQVYQDAVPGVSGNPTGAGDAATAGIAAAWARGAPLPVALRWASLLGAAAVLRPSAGEVDPDDLTVLAARLPDLPAALRSSSLLPATTSTPPGTRAG</sequence>
<dbReference type="Proteomes" id="UP000001116">
    <property type="component" value="Chromosome"/>
</dbReference>
<name>A6WA03_KINRD</name>
<accession>A6WA03</accession>
<dbReference type="eggNOG" id="COG1105">
    <property type="taxonomic scope" value="Bacteria"/>
</dbReference>
<evidence type="ECO:0000256" key="3">
    <source>
        <dbReference type="ARBA" id="ARBA00022741"/>
    </source>
</evidence>
<dbReference type="STRING" id="266940.Krad_2158"/>
<keyword evidence="3" id="KW-0547">Nucleotide-binding</keyword>
<dbReference type="PROSITE" id="PS00584">
    <property type="entry name" value="PFKB_KINASES_2"/>
    <property type="match status" value="1"/>
</dbReference>
<proteinExistence type="inferred from homology"/>
<evidence type="ECO:0000259" key="7">
    <source>
        <dbReference type="Pfam" id="PF00294"/>
    </source>
</evidence>
<dbReference type="HOGENOM" id="CLU_050013_0_2_11"/>
<evidence type="ECO:0000313" key="8">
    <source>
        <dbReference type="EMBL" id="ABS03642.1"/>
    </source>
</evidence>
<gene>
    <name evidence="8" type="ordered locus">Krad_2158</name>
</gene>
<dbReference type="GO" id="GO:0005524">
    <property type="term" value="F:ATP binding"/>
    <property type="evidence" value="ECO:0007669"/>
    <property type="project" value="UniProtKB-KW"/>
</dbReference>
<dbReference type="GO" id="GO:0008443">
    <property type="term" value="F:phosphofructokinase activity"/>
    <property type="evidence" value="ECO:0007669"/>
    <property type="project" value="TreeGrafter"/>
</dbReference>
<dbReference type="EMBL" id="CP000750">
    <property type="protein sequence ID" value="ABS03642.1"/>
    <property type="molecule type" value="Genomic_DNA"/>
</dbReference>
<comment type="similarity">
    <text evidence="1">Belongs to the carbohydrate kinase PfkB family.</text>
</comment>
<dbReference type="GO" id="GO:0005829">
    <property type="term" value="C:cytosol"/>
    <property type="evidence" value="ECO:0007669"/>
    <property type="project" value="TreeGrafter"/>
</dbReference>
<evidence type="ECO:0000313" key="9">
    <source>
        <dbReference type="Proteomes" id="UP000001116"/>
    </source>
</evidence>
<dbReference type="OrthoDB" id="9801219at2"/>
<organism evidence="8 9">
    <name type="scientific">Kineococcus radiotolerans (strain ATCC BAA-149 / DSM 14245 / SRS30216)</name>
    <dbReference type="NCBI Taxonomy" id="266940"/>
    <lineage>
        <taxon>Bacteria</taxon>
        <taxon>Bacillati</taxon>
        <taxon>Actinomycetota</taxon>
        <taxon>Actinomycetes</taxon>
        <taxon>Kineosporiales</taxon>
        <taxon>Kineosporiaceae</taxon>
        <taxon>Kineococcus</taxon>
    </lineage>
</organism>
<evidence type="ECO:0000256" key="5">
    <source>
        <dbReference type="ARBA" id="ARBA00022840"/>
    </source>
</evidence>
<reference evidence="9" key="1">
    <citation type="journal article" date="2008" name="PLoS ONE">
        <title>Survival in nuclear waste, extreme resistance, and potential applications gleaned from the genome sequence of Kineococcus radiotolerans SRS30216.</title>
        <authorList>
            <person name="Bagwell C.E."/>
            <person name="Bhat S."/>
            <person name="Hawkins G.M."/>
            <person name="Smith B.W."/>
            <person name="Biswas T."/>
            <person name="Hoover T.R."/>
            <person name="Saunders E."/>
            <person name="Han C.S."/>
            <person name="Tsodikov O.V."/>
            <person name="Shimkets L.J."/>
        </authorList>
    </citation>
    <scope>NUCLEOTIDE SEQUENCE [LARGE SCALE GENOMIC DNA]</scope>
    <source>
        <strain evidence="9">ATCC BAA-149 / DSM 14245 / SRS30216</strain>
    </source>
</reference>
<dbReference type="PROSITE" id="PS00583">
    <property type="entry name" value="PFKB_KINASES_1"/>
    <property type="match status" value="1"/>
</dbReference>
<evidence type="ECO:0000256" key="4">
    <source>
        <dbReference type="ARBA" id="ARBA00022777"/>
    </source>
</evidence>
<keyword evidence="5" id="KW-0067">ATP-binding</keyword>
<dbReference type="InterPro" id="IPR011611">
    <property type="entry name" value="PfkB_dom"/>
</dbReference>
<dbReference type="Pfam" id="PF00294">
    <property type="entry name" value="PfkB"/>
    <property type="match status" value="1"/>
</dbReference>
<dbReference type="InterPro" id="IPR017583">
    <property type="entry name" value="Tagatose/fructose_Pkinase"/>
</dbReference>
<dbReference type="NCBIfam" id="TIGR03168">
    <property type="entry name" value="1-PFK"/>
    <property type="match status" value="1"/>
</dbReference>
<dbReference type="SUPFAM" id="SSF53613">
    <property type="entry name" value="Ribokinase-like"/>
    <property type="match status" value="1"/>
</dbReference>
<dbReference type="PANTHER" id="PTHR46566">
    <property type="entry name" value="1-PHOSPHOFRUCTOKINASE-RELATED"/>
    <property type="match status" value="1"/>
</dbReference>
<dbReference type="InterPro" id="IPR002173">
    <property type="entry name" value="Carboh/pur_kinase_PfkB_CS"/>
</dbReference>
<keyword evidence="4" id="KW-0418">Kinase</keyword>
<dbReference type="PANTHER" id="PTHR46566:SF5">
    <property type="entry name" value="1-PHOSPHOFRUCTOKINASE"/>
    <property type="match status" value="1"/>
</dbReference>
<keyword evidence="2 6" id="KW-0808">Transferase</keyword>
<protein>
    <submittedName>
        <fullName evidence="8">PfkB domain protein</fullName>
    </submittedName>
</protein>
<dbReference type="Gene3D" id="3.40.1190.20">
    <property type="match status" value="1"/>
</dbReference>
<keyword evidence="9" id="KW-1185">Reference proteome</keyword>
<dbReference type="AlphaFoldDB" id="A6WA03"/>
<dbReference type="InterPro" id="IPR029056">
    <property type="entry name" value="Ribokinase-like"/>
</dbReference>
<feature type="domain" description="Carbohydrate kinase PfkB" evidence="7">
    <location>
        <begin position="12"/>
        <end position="289"/>
    </location>
</feature>
<evidence type="ECO:0000256" key="6">
    <source>
        <dbReference type="PIRNR" id="PIRNR000535"/>
    </source>
</evidence>
<evidence type="ECO:0000256" key="1">
    <source>
        <dbReference type="ARBA" id="ARBA00010688"/>
    </source>
</evidence>